<gene>
    <name evidence="1" type="ORF">ACFQE1_16625</name>
</gene>
<sequence length="89" mass="9254">MGTFSRRRLLATTGAVMGGIAVGAGPGSAAGENERFLIDLREISREDVPADVEIVHDVSEIDVLAARGDPELVPESCAVVVVVSVDQHG</sequence>
<dbReference type="Proteomes" id="UP001596328">
    <property type="component" value="Unassembled WGS sequence"/>
</dbReference>
<evidence type="ECO:0000313" key="2">
    <source>
        <dbReference type="Proteomes" id="UP001596328"/>
    </source>
</evidence>
<keyword evidence="2" id="KW-1185">Reference proteome</keyword>
<dbReference type="InterPro" id="IPR006311">
    <property type="entry name" value="TAT_signal"/>
</dbReference>
<protein>
    <submittedName>
        <fullName evidence="1">Peptidase S8</fullName>
    </submittedName>
</protein>
<organism evidence="1 2">
    <name type="scientific">Halobium palmae</name>
    <dbReference type="NCBI Taxonomy" id="1776492"/>
    <lineage>
        <taxon>Archaea</taxon>
        <taxon>Methanobacteriati</taxon>
        <taxon>Methanobacteriota</taxon>
        <taxon>Stenosarchaea group</taxon>
        <taxon>Halobacteria</taxon>
        <taxon>Halobacteriales</taxon>
        <taxon>Haloferacaceae</taxon>
        <taxon>Halobium</taxon>
    </lineage>
</organism>
<dbReference type="AlphaFoldDB" id="A0ABD5S2S9"/>
<feature type="non-terminal residue" evidence="1">
    <location>
        <position position="89"/>
    </location>
</feature>
<name>A0ABD5S2S9_9EURY</name>
<accession>A0ABD5S2S9</accession>
<reference evidence="1 2" key="1">
    <citation type="journal article" date="2019" name="Int. J. Syst. Evol. Microbiol.">
        <title>The Global Catalogue of Microorganisms (GCM) 10K type strain sequencing project: providing services to taxonomists for standard genome sequencing and annotation.</title>
        <authorList>
            <consortium name="The Broad Institute Genomics Platform"/>
            <consortium name="The Broad Institute Genome Sequencing Center for Infectious Disease"/>
            <person name="Wu L."/>
            <person name="Ma J."/>
        </authorList>
    </citation>
    <scope>NUCLEOTIDE SEQUENCE [LARGE SCALE GENOMIC DNA]</scope>
    <source>
        <strain evidence="1 2">NBRC 111368</strain>
    </source>
</reference>
<proteinExistence type="predicted"/>
<comment type="caution">
    <text evidence="1">The sequence shown here is derived from an EMBL/GenBank/DDBJ whole genome shotgun (WGS) entry which is preliminary data.</text>
</comment>
<dbReference type="PROSITE" id="PS51318">
    <property type="entry name" value="TAT"/>
    <property type="match status" value="1"/>
</dbReference>
<evidence type="ECO:0000313" key="1">
    <source>
        <dbReference type="EMBL" id="MFC6725960.1"/>
    </source>
</evidence>
<dbReference type="EMBL" id="JBHSWU010000802">
    <property type="protein sequence ID" value="MFC6725960.1"/>
    <property type="molecule type" value="Genomic_DNA"/>
</dbReference>